<dbReference type="Proteomes" id="UP000007938">
    <property type="component" value="Chromosome"/>
</dbReference>
<dbReference type="Pfam" id="PF13358">
    <property type="entry name" value="DDE_3"/>
    <property type="match status" value="1"/>
</dbReference>
<evidence type="ECO:0000313" key="2">
    <source>
        <dbReference type="EMBL" id="AEB86622.1"/>
    </source>
</evidence>
<evidence type="ECO:0000313" key="3">
    <source>
        <dbReference type="Proteomes" id="UP000007938"/>
    </source>
</evidence>
<evidence type="ECO:0000259" key="1">
    <source>
        <dbReference type="Pfam" id="PF13358"/>
    </source>
</evidence>
<keyword evidence="3" id="KW-1185">Reference proteome</keyword>
<name>F4G7M5_ALIDK</name>
<reference evidence="2 3" key="2">
    <citation type="submission" date="2011-04" db="EMBL/GenBank/DDBJ databases">
        <title>Complete sequence of chromosome of Alicycliphilus denitrificans K601.</title>
        <authorList>
            <consortium name="US DOE Joint Genome Institute"/>
            <person name="Lucas S."/>
            <person name="Han J."/>
            <person name="Lapidus A."/>
            <person name="Cheng J.-F."/>
            <person name="Goodwin L."/>
            <person name="Pitluck S."/>
            <person name="Peters L."/>
            <person name="Zeytun A."/>
            <person name="Detter J.C."/>
            <person name="Han C."/>
            <person name="Tapia R."/>
            <person name="Land M."/>
            <person name="Hauser L."/>
            <person name="Kyrpides N."/>
            <person name="Ivanova N."/>
            <person name="Mikhailova N."/>
            <person name="Pagani I."/>
            <person name="Oosterkamp M."/>
            <person name="Pieper D."/>
            <person name="van Berkel W."/>
            <person name="Langenhoff A."/>
            <person name="Smidt H."/>
            <person name="Stams A."/>
            <person name="Woyke T."/>
        </authorList>
    </citation>
    <scope>NUCLEOTIDE SEQUENCE [LARGE SCALE GENOMIC DNA]</scope>
    <source>
        <strain evidence="3">DSM 14773 / CIP 107495 / K601</strain>
    </source>
</reference>
<dbReference type="EMBL" id="CP002657">
    <property type="protein sequence ID" value="AEB86622.1"/>
    <property type="molecule type" value="Genomic_DNA"/>
</dbReference>
<gene>
    <name evidence="2" type="ordered locus">Alide2_4310</name>
</gene>
<dbReference type="STRING" id="596154.Alide2_4310"/>
<proteinExistence type="predicted"/>
<accession>F4G7M5</accession>
<sequence>MSNHRRMEKYTVTLSQKEREQLQAMLRKGSHASQKVLNALILLNCDEAVGGAGQQRSSQQIADVLHVSARKIDRVKRRFVEEGFALALGGGRYPENYERLVDGDLEAHLVALSCSEPPSGRARWTLKLLADKAVELNYVAAKRITLVMDNQNTNTAASLYEAFEPRQAKALWDRFEFVYTPKHGSWLNMAEIELNVMIGQCLDRRLDCIDKVSREVAAWQHQRDQLNAKVDWQFTCADARIKLKRLYPTFDR</sequence>
<dbReference type="KEGG" id="adk:Alide2_4310"/>
<dbReference type="eggNOG" id="COG3335">
    <property type="taxonomic scope" value="Bacteria"/>
</dbReference>
<protein>
    <recommendedName>
        <fullName evidence="1">Tc1-like transposase DDE domain-containing protein</fullName>
    </recommendedName>
</protein>
<dbReference type="AlphaFoldDB" id="F4G7M5"/>
<organism evidence="2 3">
    <name type="scientific">Alicycliphilus denitrificans (strain DSM 14773 / CIP 107495 / K601)</name>
    <dbReference type="NCBI Taxonomy" id="596154"/>
    <lineage>
        <taxon>Bacteria</taxon>
        <taxon>Pseudomonadati</taxon>
        <taxon>Pseudomonadota</taxon>
        <taxon>Betaproteobacteria</taxon>
        <taxon>Burkholderiales</taxon>
        <taxon>Comamonadaceae</taxon>
        <taxon>Alicycliphilus</taxon>
    </lineage>
</organism>
<reference evidence="2 3" key="1">
    <citation type="journal article" date="2011" name="J. Bacteriol.">
        <title>Genome Sequences of Alicycliphilus denitrificans Strains BC and K601T.</title>
        <authorList>
            <person name="Oosterkamp M.J."/>
            <person name="Veuskens T."/>
            <person name="Plugge C.M."/>
            <person name="Langenhoff A.A."/>
            <person name="Gerritse J."/>
            <person name="van Berkel W.J."/>
            <person name="Pieper D.H."/>
            <person name="Junca H."/>
            <person name="Goodwin L.A."/>
            <person name="Daligault H.E."/>
            <person name="Bruce D.C."/>
            <person name="Detter J.C."/>
            <person name="Tapia R."/>
            <person name="Han C.S."/>
            <person name="Land M.L."/>
            <person name="Hauser L.J."/>
            <person name="Smidt H."/>
            <person name="Stams A.J."/>
        </authorList>
    </citation>
    <scope>NUCLEOTIDE SEQUENCE [LARGE SCALE GENOMIC DNA]</scope>
    <source>
        <strain evidence="3">DSM 14773 / CIP 107495 / K601</strain>
    </source>
</reference>
<feature type="domain" description="Tc1-like transposase DDE" evidence="1">
    <location>
        <begin position="139"/>
        <end position="211"/>
    </location>
</feature>
<dbReference type="InterPro" id="IPR038717">
    <property type="entry name" value="Tc1-like_DDE_dom"/>
</dbReference>
<dbReference type="HOGENOM" id="CLU_1101079_0_0_4"/>